<keyword evidence="2" id="KW-0732">Signal</keyword>
<dbReference type="GO" id="GO:0016255">
    <property type="term" value="P:attachment of GPI anchor to protein"/>
    <property type="evidence" value="ECO:0007669"/>
    <property type="project" value="InterPro"/>
</dbReference>
<name>A0AAD7W1C1_9TELE</name>
<dbReference type="GO" id="GO:0042765">
    <property type="term" value="C:GPI-anchor transamidase complex"/>
    <property type="evidence" value="ECO:0007669"/>
    <property type="project" value="InterPro"/>
</dbReference>
<evidence type="ECO:0008006" key="5">
    <source>
        <dbReference type="Google" id="ProtNLM"/>
    </source>
</evidence>
<sequence length="646" mass="72891">MAAYKHSAVLLLCCFALVSDRTLASKPDQNRAEPEPGPESHARKSDAISPREDDSNREPEPEPAGSVQEDPGSRWQATEALDPAEEAAGTRRRAPNDQFQEELVIRPLSSGDIYSSFQFRTRWDTDFFKPGRKVANYRLFPKSLGQVITKFSVRELHVSFTQGFWRTMQWGPPFLSAPPGAELWVWFQDTVTDVDGAWKELTNVLSGIFCASLNFIDSTNTVQPSASFKPLGVGNVTNQKFLRYAVLPREIVCTENLTPWKKLLPCGSKTGLAVLLKSEKLFHSSFHSQAVHIRPVCQNWECKSTSWELRQTLNVVFDLHTSGQSKREWSLFKMFSRTLTEACPLASSSKIYVDVTDNSQGALFELSPSTPSLSQAVVLGDRRTYSVYDLVNPDAFGAQRSLNILLRWRTADSADALRPLLHGERYVAGYGLQTGEIHTLIYNNHPYRAFPVLLLDTVPWYLRLYIHTLSVTSRARDNKPSYIHYQPSKDRLRPHLLEMLLQLPPNSVTEVTVQFERALLKWTEYTPDPNHGFYVGHSMGVSILYSILGSWSSVAMDTNVCVSVFPCKEESTYFVRVYTEPLLVNLPTPDFSMPYNVICLTCTVVAVGYGSLYNLLTRTFQVDEPSPSLAKRLANIIRRMRGVPLL</sequence>
<dbReference type="Proteomes" id="UP001221898">
    <property type="component" value="Unassembled WGS sequence"/>
</dbReference>
<reference evidence="3" key="1">
    <citation type="journal article" date="2023" name="Science">
        <title>Genome structures resolve the early diversification of teleost fishes.</title>
        <authorList>
            <person name="Parey E."/>
            <person name="Louis A."/>
            <person name="Montfort J."/>
            <person name="Bouchez O."/>
            <person name="Roques C."/>
            <person name="Iampietro C."/>
            <person name="Lluch J."/>
            <person name="Castinel A."/>
            <person name="Donnadieu C."/>
            <person name="Desvignes T."/>
            <person name="Floi Bucao C."/>
            <person name="Jouanno E."/>
            <person name="Wen M."/>
            <person name="Mejri S."/>
            <person name="Dirks R."/>
            <person name="Jansen H."/>
            <person name="Henkel C."/>
            <person name="Chen W.J."/>
            <person name="Zahm M."/>
            <person name="Cabau C."/>
            <person name="Klopp C."/>
            <person name="Thompson A.W."/>
            <person name="Robinson-Rechavi M."/>
            <person name="Braasch I."/>
            <person name="Lecointre G."/>
            <person name="Bobe J."/>
            <person name="Postlethwait J.H."/>
            <person name="Berthelot C."/>
            <person name="Roest Crollius H."/>
            <person name="Guiguen Y."/>
        </authorList>
    </citation>
    <scope>NUCLEOTIDE SEQUENCE</scope>
    <source>
        <strain evidence="3">NC1722</strain>
    </source>
</reference>
<proteinExistence type="predicted"/>
<dbReference type="InterPro" id="IPR007245">
    <property type="entry name" value="PIG-T"/>
</dbReference>
<feature type="region of interest" description="Disordered" evidence="1">
    <location>
        <begin position="24"/>
        <end position="75"/>
    </location>
</feature>
<dbReference type="PANTHER" id="PTHR12959:SF11">
    <property type="entry name" value="GPI TRANSAMIDASE COMPONENT PIG-T"/>
    <property type="match status" value="1"/>
</dbReference>
<keyword evidence="4" id="KW-1185">Reference proteome</keyword>
<accession>A0AAD7W1C1</accession>
<feature type="chain" id="PRO_5041935295" description="GPI transamidase component PIG-T" evidence="2">
    <location>
        <begin position="25"/>
        <end position="646"/>
    </location>
</feature>
<comment type="caution">
    <text evidence="3">The sequence shown here is derived from an EMBL/GenBank/DDBJ whole genome shotgun (WGS) entry which is preliminary data.</text>
</comment>
<dbReference type="AlphaFoldDB" id="A0AAD7W1C1"/>
<evidence type="ECO:0000256" key="2">
    <source>
        <dbReference type="SAM" id="SignalP"/>
    </source>
</evidence>
<evidence type="ECO:0000256" key="1">
    <source>
        <dbReference type="SAM" id="MobiDB-lite"/>
    </source>
</evidence>
<protein>
    <recommendedName>
        <fullName evidence="5">GPI transamidase component PIG-T</fullName>
    </recommendedName>
</protein>
<dbReference type="Pfam" id="PF04113">
    <property type="entry name" value="Gpi16"/>
    <property type="match status" value="1"/>
</dbReference>
<evidence type="ECO:0000313" key="3">
    <source>
        <dbReference type="EMBL" id="KAJ8372078.1"/>
    </source>
</evidence>
<gene>
    <name evidence="3" type="ORF">AAFF_G00294920</name>
</gene>
<feature type="compositionally biased region" description="Basic and acidic residues" evidence="1">
    <location>
        <begin position="28"/>
        <end position="60"/>
    </location>
</feature>
<dbReference type="PANTHER" id="PTHR12959">
    <property type="entry name" value="GPI TRANSAMIDASE COMPONENT PIG-T-RELATED"/>
    <property type="match status" value="1"/>
</dbReference>
<dbReference type="EMBL" id="JAINUG010000417">
    <property type="protein sequence ID" value="KAJ8372078.1"/>
    <property type="molecule type" value="Genomic_DNA"/>
</dbReference>
<evidence type="ECO:0000313" key="4">
    <source>
        <dbReference type="Proteomes" id="UP001221898"/>
    </source>
</evidence>
<feature type="signal peptide" evidence="2">
    <location>
        <begin position="1"/>
        <end position="24"/>
    </location>
</feature>
<organism evidence="3 4">
    <name type="scientific">Aldrovandia affinis</name>
    <dbReference type="NCBI Taxonomy" id="143900"/>
    <lineage>
        <taxon>Eukaryota</taxon>
        <taxon>Metazoa</taxon>
        <taxon>Chordata</taxon>
        <taxon>Craniata</taxon>
        <taxon>Vertebrata</taxon>
        <taxon>Euteleostomi</taxon>
        <taxon>Actinopterygii</taxon>
        <taxon>Neopterygii</taxon>
        <taxon>Teleostei</taxon>
        <taxon>Notacanthiformes</taxon>
        <taxon>Halosauridae</taxon>
        <taxon>Aldrovandia</taxon>
    </lineage>
</organism>